<dbReference type="InterPro" id="IPR000436">
    <property type="entry name" value="Sushi_SCR_CCP_dom"/>
</dbReference>
<feature type="domain" description="Sushi" evidence="5">
    <location>
        <begin position="75"/>
        <end position="131"/>
    </location>
</feature>
<dbReference type="CDD" id="cd00033">
    <property type="entry name" value="CCP"/>
    <property type="match status" value="1"/>
</dbReference>
<feature type="compositionally biased region" description="Gly residues" evidence="3">
    <location>
        <begin position="276"/>
        <end position="287"/>
    </location>
</feature>
<feature type="region of interest" description="Disordered" evidence="3">
    <location>
        <begin position="178"/>
        <end position="199"/>
    </location>
</feature>
<keyword evidence="2" id="KW-0768">Sushi</keyword>
<dbReference type="InterPro" id="IPR035976">
    <property type="entry name" value="Sushi/SCR/CCP_sf"/>
</dbReference>
<feature type="compositionally biased region" description="Polar residues" evidence="3">
    <location>
        <begin position="1"/>
        <end position="12"/>
    </location>
</feature>
<dbReference type="Pfam" id="PF00084">
    <property type="entry name" value="Sushi"/>
    <property type="match status" value="1"/>
</dbReference>
<dbReference type="KEGG" id="lgi:LOTGIDRAFT_166185"/>
<keyword evidence="7" id="KW-1185">Reference proteome</keyword>
<dbReference type="CTD" id="20240279"/>
<protein>
    <recommendedName>
        <fullName evidence="5">Sushi domain-containing protein</fullName>
    </recommendedName>
</protein>
<dbReference type="SMART" id="SM00032">
    <property type="entry name" value="CCP"/>
    <property type="match status" value="1"/>
</dbReference>
<evidence type="ECO:0000256" key="1">
    <source>
        <dbReference type="ARBA" id="ARBA00023157"/>
    </source>
</evidence>
<dbReference type="OrthoDB" id="7487745at2759"/>
<sequence length="331" mass="36239">MSETTTPLDSQNSTTVSTSTTTVSTTTTTQRVTTPLSTTTTTSPTTTTLPQPTTPTKNIIQTTTVSQIPTTTELKQCPKLVIPHAAMSTDLRTPGTLVRLRCDEDATIDGPGVILCQESGYWNSSLPTCRGDEAAIPLSTKLFIGILTGCCALVLLVVIAILVKLWICGKGGNKSSRFSDRHHRLPRTSVDTLPPVPNPMHRYPPQDRRYNVYQGTLSKASDTTSTIYAKPEIYSTFINPAFYEDVYDRWRRRESQEIYAAGTIYDSPWQHRGAAGPDGGEGSGQPIGGESLDTRWSSVSLRAHDNYDYGRFGKIPRSQIGDTEQSIDTNL</sequence>
<evidence type="ECO:0000259" key="5">
    <source>
        <dbReference type="PROSITE" id="PS50923"/>
    </source>
</evidence>
<feature type="region of interest" description="Disordered" evidence="3">
    <location>
        <begin position="269"/>
        <end position="292"/>
    </location>
</feature>
<dbReference type="PROSITE" id="PS50923">
    <property type="entry name" value="SUSHI"/>
    <property type="match status" value="1"/>
</dbReference>
<feature type="region of interest" description="Disordered" evidence="3">
    <location>
        <begin position="1"/>
        <end position="56"/>
    </location>
</feature>
<dbReference type="OMA" id="MSILECP"/>
<evidence type="ECO:0000256" key="2">
    <source>
        <dbReference type="PROSITE-ProRule" id="PRU00302"/>
    </source>
</evidence>
<feature type="disulfide bond" evidence="2">
    <location>
        <begin position="102"/>
        <end position="129"/>
    </location>
</feature>
<organism evidence="6 7">
    <name type="scientific">Lottia gigantea</name>
    <name type="common">Giant owl limpet</name>
    <dbReference type="NCBI Taxonomy" id="225164"/>
    <lineage>
        <taxon>Eukaryota</taxon>
        <taxon>Metazoa</taxon>
        <taxon>Spiralia</taxon>
        <taxon>Lophotrochozoa</taxon>
        <taxon>Mollusca</taxon>
        <taxon>Gastropoda</taxon>
        <taxon>Patellogastropoda</taxon>
        <taxon>Lottioidea</taxon>
        <taxon>Lottiidae</taxon>
        <taxon>Lottia</taxon>
    </lineage>
</organism>
<evidence type="ECO:0000313" key="7">
    <source>
        <dbReference type="Proteomes" id="UP000030746"/>
    </source>
</evidence>
<reference evidence="6 7" key="1">
    <citation type="journal article" date="2013" name="Nature">
        <title>Insights into bilaterian evolution from three spiralian genomes.</title>
        <authorList>
            <person name="Simakov O."/>
            <person name="Marletaz F."/>
            <person name="Cho S.J."/>
            <person name="Edsinger-Gonzales E."/>
            <person name="Havlak P."/>
            <person name="Hellsten U."/>
            <person name="Kuo D.H."/>
            <person name="Larsson T."/>
            <person name="Lv J."/>
            <person name="Arendt D."/>
            <person name="Savage R."/>
            <person name="Osoegawa K."/>
            <person name="de Jong P."/>
            <person name="Grimwood J."/>
            <person name="Chapman J.A."/>
            <person name="Shapiro H."/>
            <person name="Aerts A."/>
            <person name="Otillar R.P."/>
            <person name="Terry A.Y."/>
            <person name="Boore J.L."/>
            <person name="Grigoriev I.V."/>
            <person name="Lindberg D.R."/>
            <person name="Seaver E.C."/>
            <person name="Weisblat D.A."/>
            <person name="Putnam N.H."/>
            <person name="Rokhsar D.S."/>
        </authorList>
    </citation>
    <scope>NUCLEOTIDE SEQUENCE [LARGE SCALE GENOMIC DNA]</scope>
</reference>
<evidence type="ECO:0000313" key="6">
    <source>
        <dbReference type="EMBL" id="ESO87883.1"/>
    </source>
</evidence>
<name>V3ZAA4_LOTGI</name>
<dbReference type="HOGENOM" id="CLU_840170_0_0_1"/>
<evidence type="ECO:0000256" key="4">
    <source>
        <dbReference type="SAM" id="Phobius"/>
    </source>
</evidence>
<keyword evidence="4" id="KW-1133">Transmembrane helix</keyword>
<dbReference type="RefSeq" id="XP_009061484.1">
    <property type="nucleotide sequence ID" value="XM_009063236.1"/>
</dbReference>
<keyword evidence="4" id="KW-0472">Membrane</keyword>
<dbReference type="SUPFAM" id="SSF57535">
    <property type="entry name" value="Complement control module/SCR domain"/>
    <property type="match status" value="1"/>
</dbReference>
<proteinExistence type="predicted"/>
<dbReference type="Proteomes" id="UP000030746">
    <property type="component" value="Unassembled WGS sequence"/>
</dbReference>
<keyword evidence="4" id="KW-0812">Transmembrane</keyword>
<dbReference type="GeneID" id="20240279"/>
<feature type="compositionally biased region" description="Low complexity" evidence="3">
    <location>
        <begin position="13"/>
        <end position="56"/>
    </location>
</feature>
<dbReference type="AlphaFoldDB" id="V3ZAA4"/>
<evidence type="ECO:0000256" key="3">
    <source>
        <dbReference type="SAM" id="MobiDB-lite"/>
    </source>
</evidence>
<dbReference type="EMBL" id="KB202823">
    <property type="protein sequence ID" value="ESO87883.1"/>
    <property type="molecule type" value="Genomic_DNA"/>
</dbReference>
<dbReference type="Gene3D" id="2.10.70.10">
    <property type="entry name" value="Complement Module, domain 1"/>
    <property type="match status" value="1"/>
</dbReference>
<accession>V3ZAA4</accession>
<comment type="caution">
    <text evidence="2">Lacks conserved residue(s) required for the propagation of feature annotation.</text>
</comment>
<keyword evidence="1 2" id="KW-1015">Disulfide bond</keyword>
<gene>
    <name evidence="6" type="ORF">LOTGIDRAFT_166185</name>
</gene>
<feature type="transmembrane region" description="Helical" evidence="4">
    <location>
        <begin position="142"/>
        <end position="167"/>
    </location>
</feature>